<dbReference type="InterPro" id="IPR036812">
    <property type="entry name" value="NAD(P)_OxRdtase_dom_sf"/>
</dbReference>
<dbReference type="Gene3D" id="3.20.20.100">
    <property type="entry name" value="NADP-dependent oxidoreductase domain"/>
    <property type="match status" value="1"/>
</dbReference>
<reference evidence="3 4" key="1">
    <citation type="submission" date="2018-11" db="EMBL/GenBank/DDBJ databases">
        <title>Genome sequence and assembly of Colletotrichum spinosum.</title>
        <authorList>
            <person name="Gan P."/>
            <person name="Shirasu K."/>
        </authorList>
    </citation>
    <scope>NUCLEOTIDE SEQUENCE [LARGE SCALE GENOMIC DNA]</scope>
    <source>
        <strain evidence="3 4">CBS 515.97</strain>
    </source>
</reference>
<dbReference type="AlphaFoldDB" id="A0A4R8Q559"/>
<dbReference type="InterPro" id="IPR023210">
    <property type="entry name" value="NADP_OxRdtase_dom"/>
</dbReference>
<dbReference type="PANTHER" id="PTHR43625:SF78">
    <property type="entry name" value="PYRIDOXAL REDUCTASE-RELATED"/>
    <property type="match status" value="1"/>
</dbReference>
<gene>
    <name evidence="3" type="primary">plr1-0</name>
    <name evidence="3" type="ORF">C8035_v000781</name>
</gene>
<evidence type="ECO:0000256" key="1">
    <source>
        <dbReference type="ARBA" id="ARBA00023002"/>
    </source>
</evidence>
<dbReference type="Proteomes" id="UP000295083">
    <property type="component" value="Unassembled WGS sequence"/>
</dbReference>
<keyword evidence="4" id="KW-1185">Reference proteome</keyword>
<evidence type="ECO:0000313" key="4">
    <source>
        <dbReference type="Proteomes" id="UP000295083"/>
    </source>
</evidence>
<accession>A0A4R8Q559</accession>
<dbReference type="InterPro" id="IPR050791">
    <property type="entry name" value="Aldo-Keto_reductase"/>
</dbReference>
<protein>
    <submittedName>
        <fullName evidence="3">Pyridoxal reductase</fullName>
    </submittedName>
</protein>
<sequence>MSRVLAAKTIAGKAIGPVGYGMMGLTRPWEPTDYSTATNVMKTALQQGANFWNGGWFYGTPTFNSLHLVKHYFSQHPEDADKVVLSIKGAYNVPEHVPDGSPEGIRAAVDSCLDVLGGTKTIDVFQCARVDPKVPIETSVGALADLVREGKIGAIGLSEVGAATIRRAHAVHPIAAVEIELSLFTNDVLRNGVAETCRELGIALVAYSPIGRGFLTGEFRRPEDLPANDMRHHLPRFKPDVWAQNYKLVRAVEKIAERKGVSLTRVAVAWVRRQGAVPIPGARSDARVVENCQDVELDDRDMEEIRGIIDTMPIAGERYGGKHEELLNQ</sequence>
<comment type="caution">
    <text evidence="3">The sequence shown here is derived from an EMBL/GenBank/DDBJ whole genome shotgun (WGS) entry which is preliminary data.</text>
</comment>
<dbReference type="EMBL" id="QAPG01000084">
    <property type="protein sequence ID" value="TDZ32230.1"/>
    <property type="molecule type" value="Genomic_DNA"/>
</dbReference>
<proteinExistence type="predicted"/>
<dbReference type="PANTHER" id="PTHR43625">
    <property type="entry name" value="AFLATOXIN B1 ALDEHYDE REDUCTASE"/>
    <property type="match status" value="1"/>
</dbReference>
<evidence type="ECO:0000259" key="2">
    <source>
        <dbReference type="Pfam" id="PF00248"/>
    </source>
</evidence>
<evidence type="ECO:0000313" key="3">
    <source>
        <dbReference type="EMBL" id="TDZ32230.1"/>
    </source>
</evidence>
<name>A0A4R8Q559_9PEZI</name>
<keyword evidence="1" id="KW-0560">Oxidoreductase</keyword>
<dbReference type="GO" id="GO:0005737">
    <property type="term" value="C:cytoplasm"/>
    <property type="evidence" value="ECO:0007669"/>
    <property type="project" value="TreeGrafter"/>
</dbReference>
<dbReference type="SUPFAM" id="SSF51430">
    <property type="entry name" value="NAD(P)-linked oxidoreductase"/>
    <property type="match status" value="1"/>
</dbReference>
<dbReference type="CDD" id="cd19077">
    <property type="entry name" value="AKR_AKR8A1-2"/>
    <property type="match status" value="1"/>
</dbReference>
<feature type="domain" description="NADP-dependent oxidoreductase" evidence="2">
    <location>
        <begin position="18"/>
        <end position="309"/>
    </location>
</feature>
<organism evidence="3 4">
    <name type="scientific">Colletotrichum spinosum</name>
    <dbReference type="NCBI Taxonomy" id="1347390"/>
    <lineage>
        <taxon>Eukaryota</taxon>
        <taxon>Fungi</taxon>
        <taxon>Dikarya</taxon>
        <taxon>Ascomycota</taxon>
        <taxon>Pezizomycotina</taxon>
        <taxon>Sordariomycetes</taxon>
        <taxon>Hypocreomycetidae</taxon>
        <taxon>Glomerellales</taxon>
        <taxon>Glomerellaceae</taxon>
        <taxon>Colletotrichum</taxon>
        <taxon>Colletotrichum orbiculare species complex</taxon>
    </lineage>
</organism>
<dbReference type="Pfam" id="PF00248">
    <property type="entry name" value="Aldo_ket_red"/>
    <property type="match status" value="1"/>
</dbReference>
<dbReference type="GO" id="GO:0016491">
    <property type="term" value="F:oxidoreductase activity"/>
    <property type="evidence" value="ECO:0007669"/>
    <property type="project" value="UniProtKB-KW"/>
</dbReference>